<dbReference type="PROSITE" id="PS51186">
    <property type="entry name" value="GNAT"/>
    <property type="match status" value="1"/>
</dbReference>
<evidence type="ECO:0000256" key="1">
    <source>
        <dbReference type="ARBA" id="ARBA00022679"/>
    </source>
</evidence>
<evidence type="ECO:0000313" key="4">
    <source>
        <dbReference type="EMBL" id="KAJ9143239.1"/>
    </source>
</evidence>
<proteinExistence type="predicted"/>
<dbReference type="SUPFAM" id="SSF55729">
    <property type="entry name" value="Acyl-CoA N-acyltransferases (Nat)"/>
    <property type="match status" value="1"/>
</dbReference>
<evidence type="ECO:0000259" key="3">
    <source>
        <dbReference type="PROSITE" id="PS51186"/>
    </source>
</evidence>
<dbReference type="GO" id="GO:0016747">
    <property type="term" value="F:acyltransferase activity, transferring groups other than amino-acyl groups"/>
    <property type="evidence" value="ECO:0007669"/>
    <property type="project" value="InterPro"/>
</dbReference>
<dbReference type="Gene3D" id="3.40.630.30">
    <property type="match status" value="1"/>
</dbReference>
<dbReference type="PANTHER" id="PTHR43877">
    <property type="entry name" value="AMINOALKYLPHOSPHONATE N-ACETYLTRANSFERASE-RELATED-RELATED"/>
    <property type="match status" value="1"/>
</dbReference>
<dbReference type="Proteomes" id="UP001174691">
    <property type="component" value="Unassembled WGS sequence"/>
</dbReference>
<dbReference type="CDD" id="cd04301">
    <property type="entry name" value="NAT_SF"/>
    <property type="match status" value="1"/>
</dbReference>
<sequence>MTVSSRPPVVLRPATVEDAAQVATLGAHVFSVTFGHTVTPQQLQDYLDESYSIKAVAKDIIDPSKDMVVAAMQEGDGVTVIVGFALLTRGSSEPCVAHLGSATVELQRLYVHPDCHGQGVGQRLAMELEDMARSQGFAYMWLGVWEDNHKAQKVYERLGYKVVGDHDFVIGGDVQTDHIMLKKL</sequence>
<accession>A0AA38RNN5</accession>
<feature type="domain" description="N-acetyltransferase" evidence="3">
    <location>
        <begin position="9"/>
        <end position="184"/>
    </location>
</feature>
<comment type="caution">
    <text evidence="4">The sequence shown here is derived from an EMBL/GenBank/DDBJ whole genome shotgun (WGS) entry which is preliminary data.</text>
</comment>
<dbReference type="InterPro" id="IPR050832">
    <property type="entry name" value="Bact_Acetyltransf"/>
</dbReference>
<dbReference type="AlphaFoldDB" id="A0AA38RNN5"/>
<dbReference type="InterPro" id="IPR000182">
    <property type="entry name" value="GNAT_dom"/>
</dbReference>
<name>A0AA38RNN5_9PEZI</name>
<dbReference type="Pfam" id="PF00583">
    <property type="entry name" value="Acetyltransf_1"/>
    <property type="match status" value="1"/>
</dbReference>
<gene>
    <name evidence="4" type="ORF">NKR19_g6919</name>
</gene>
<keyword evidence="1" id="KW-0808">Transferase</keyword>
<evidence type="ECO:0000313" key="5">
    <source>
        <dbReference type="Proteomes" id="UP001174691"/>
    </source>
</evidence>
<organism evidence="4 5">
    <name type="scientific">Coniochaeta hoffmannii</name>
    <dbReference type="NCBI Taxonomy" id="91930"/>
    <lineage>
        <taxon>Eukaryota</taxon>
        <taxon>Fungi</taxon>
        <taxon>Dikarya</taxon>
        <taxon>Ascomycota</taxon>
        <taxon>Pezizomycotina</taxon>
        <taxon>Sordariomycetes</taxon>
        <taxon>Sordariomycetidae</taxon>
        <taxon>Coniochaetales</taxon>
        <taxon>Coniochaetaceae</taxon>
        <taxon>Coniochaeta</taxon>
    </lineage>
</organism>
<protein>
    <recommendedName>
        <fullName evidence="3">N-acetyltransferase domain-containing protein</fullName>
    </recommendedName>
</protein>
<evidence type="ECO:0000256" key="2">
    <source>
        <dbReference type="ARBA" id="ARBA00023315"/>
    </source>
</evidence>
<keyword evidence="5" id="KW-1185">Reference proteome</keyword>
<dbReference type="EMBL" id="JANBVN010000114">
    <property type="protein sequence ID" value="KAJ9143239.1"/>
    <property type="molecule type" value="Genomic_DNA"/>
</dbReference>
<keyword evidence="2" id="KW-0012">Acyltransferase</keyword>
<reference evidence="4" key="1">
    <citation type="submission" date="2022-07" db="EMBL/GenBank/DDBJ databases">
        <title>Fungi with potential for degradation of polypropylene.</title>
        <authorList>
            <person name="Gostincar C."/>
        </authorList>
    </citation>
    <scope>NUCLEOTIDE SEQUENCE</scope>
    <source>
        <strain evidence="4">EXF-13287</strain>
    </source>
</reference>
<dbReference type="InterPro" id="IPR016181">
    <property type="entry name" value="Acyl_CoA_acyltransferase"/>
</dbReference>